<name>A0A4U1JBP5_9BACT</name>
<evidence type="ECO:0000313" key="1">
    <source>
        <dbReference type="EMBL" id="TKD06590.1"/>
    </source>
</evidence>
<accession>A0A4U1JBP5</accession>
<sequence length="460" mass="48914">MVDDKLKSLQGNARRNFLRWTTAMGAVLALDRAKVLDVIADSAGTAMADDACAATNRSVHLVAGDGGFAWFQLLWPHTQIAKANNDNFAFHAFGQTEDAKDTDKPFVYAPQSPWRNLDKRKRISAFMAGTNQTHTPTPGSAATLGNGVSMLATAAAIQRQTPSLLPVIAINPLNFGAAPGAPQVATVNNAGGMVDLFDSAASRVTLAVEEDAALFEAYYKAFVGLNAAAGRPTWSRQLRVGKTSANFLGKNLSAQLAPSADDLTRYNIGQGTPNRLAEIGRAFITTARAFKLGLTQSVMMPAMRDDPHGAFNDMNNLRNTVAQLGKMFDEFMNDLAAIPDPVCTARNLADNIVMTVHGDTPKNPRDRGGWPDGTPNNSNWLYVMGNGFTKTGWFGGVRADGSTDGFDPTTGENVPGQQSNATSAAAGAAVAFAVAKGDMRRVQDFYTGPSIKGIVNENPV</sequence>
<dbReference type="InterPro" id="IPR006311">
    <property type="entry name" value="TAT_signal"/>
</dbReference>
<gene>
    <name evidence="1" type="ORF">E8A74_18965</name>
</gene>
<reference evidence="1 2" key="1">
    <citation type="submission" date="2019-04" db="EMBL/GenBank/DDBJ databases">
        <authorList>
            <person name="Li Y."/>
            <person name="Wang J."/>
        </authorList>
    </citation>
    <scope>NUCLEOTIDE SEQUENCE [LARGE SCALE GENOMIC DNA]</scope>
    <source>
        <strain evidence="1 2">DSM 14668</strain>
    </source>
</reference>
<organism evidence="1 2">
    <name type="scientific">Polyangium fumosum</name>
    <dbReference type="NCBI Taxonomy" id="889272"/>
    <lineage>
        <taxon>Bacteria</taxon>
        <taxon>Pseudomonadati</taxon>
        <taxon>Myxococcota</taxon>
        <taxon>Polyangia</taxon>
        <taxon>Polyangiales</taxon>
        <taxon>Polyangiaceae</taxon>
        <taxon>Polyangium</taxon>
    </lineage>
</organism>
<dbReference type="AlphaFoldDB" id="A0A4U1JBP5"/>
<dbReference type="RefSeq" id="WP_136930441.1">
    <property type="nucleotide sequence ID" value="NZ_SSMQ01000018.1"/>
</dbReference>
<evidence type="ECO:0008006" key="3">
    <source>
        <dbReference type="Google" id="ProtNLM"/>
    </source>
</evidence>
<keyword evidence="2" id="KW-1185">Reference proteome</keyword>
<evidence type="ECO:0000313" key="2">
    <source>
        <dbReference type="Proteomes" id="UP000309215"/>
    </source>
</evidence>
<proteinExistence type="predicted"/>
<dbReference type="OrthoDB" id="5482711at2"/>
<dbReference type="EMBL" id="SSMQ01000018">
    <property type="protein sequence ID" value="TKD06590.1"/>
    <property type="molecule type" value="Genomic_DNA"/>
</dbReference>
<dbReference type="PROSITE" id="PS51318">
    <property type="entry name" value="TAT"/>
    <property type="match status" value="1"/>
</dbReference>
<comment type="caution">
    <text evidence="1">The sequence shown here is derived from an EMBL/GenBank/DDBJ whole genome shotgun (WGS) entry which is preliminary data.</text>
</comment>
<dbReference type="Proteomes" id="UP000309215">
    <property type="component" value="Unassembled WGS sequence"/>
</dbReference>
<protein>
    <recommendedName>
        <fullName evidence="3">DUF1501 domain-containing protein</fullName>
    </recommendedName>
</protein>